<evidence type="ECO:0000313" key="4">
    <source>
        <dbReference type="EMBL" id="QHT24029.1"/>
    </source>
</evidence>
<dbReference type="PANTHER" id="PTHR11960:SF8">
    <property type="entry name" value="EUKARYOTIC TRANSLATION INITIATION FACTOR 4E1-RELATED"/>
    <property type="match status" value="1"/>
</dbReference>
<organism evidence="4">
    <name type="scientific">viral metagenome</name>
    <dbReference type="NCBI Taxonomy" id="1070528"/>
    <lineage>
        <taxon>unclassified sequences</taxon>
        <taxon>metagenomes</taxon>
        <taxon>organismal metagenomes</taxon>
    </lineage>
</organism>
<evidence type="ECO:0000256" key="3">
    <source>
        <dbReference type="ARBA" id="ARBA00022917"/>
    </source>
</evidence>
<dbReference type="GO" id="GO:0003743">
    <property type="term" value="F:translation initiation factor activity"/>
    <property type="evidence" value="ECO:0007669"/>
    <property type="project" value="UniProtKB-KW"/>
</dbReference>
<protein>
    <recommendedName>
        <fullName evidence="5">Eukaryotic translation initiation factor 4E</fullName>
    </recommendedName>
</protein>
<dbReference type="EMBL" id="MN739736">
    <property type="protein sequence ID" value="QHT24029.1"/>
    <property type="molecule type" value="Genomic_DNA"/>
</dbReference>
<dbReference type="InterPro" id="IPR001040">
    <property type="entry name" value="TIF_eIF_4E"/>
</dbReference>
<evidence type="ECO:0008006" key="5">
    <source>
        <dbReference type="Google" id="ProtNLM"/>
    </source>
</evidence>
<keyword evidence="3" id="KW-0648">Protein biosynthesis</keyword>
<accession>A0A6C0E707</accession>
<dbReference type="GO" id="GO:0000340">
    <property type="term" value="F:RNA 7-methylguanosine cap binding"/>
    <property type="evidence" value="ECO:0007669"/>
    <property type="project" value="TreeGrafter"/>
</dbReference>
<dbReference type="GO" id="GO:0016281">
    <property type="term" value="C:eukaryotic translation initiation factor 4F complex"/>
    <property type="evidence" value="ECO:0007669"/>
    <property type="project" value="TreeGrafter"/>
</dbReference>
<keyword evidence="1" id="KW-0396">Initiation factor</keyword>
<proteinExistence type="predicted"/>
<dbReference type="SUPFAM" id="SSF55418">
    <property type="entry name" value="eIF4e-like"/>
    <property type="match status" value="1"/>
</dbReference>
<evidence type="ECO:0000256" key="2">
    <source>
        <dbReference type="ARBA" id="ARBA00022884"/>
    </source>
</evidence>
<keyword evidence="2" id="KW-0694">RNA-binding</keyword>
<name>A0A6C0E707_9ZZZZ</name>
<dbReference type="AlphaFoldDB" id="A0A6C0E707"/>
<dbReference type="Pfam" id="PF01652">
    <property type="entry name" value="IF4E"/>
    <property type="match status" value="1"/>
</dbReference>
<reference evidence="4" key="1">
    <citation type="journal article" date="2020" name="Nature">
        <title>Giant virus diversity and host interactions through global metagenomics.</title>
        <authorList>
            <person name="Schulz F."/>
            <person name="Roux S."/>
            <person name="Paez-Espino D."/>
            <person name="Jungbluth S."/>
            <person name="Walsh D.A."/>
            <person name="Denef V.J."/>
            <person name="McMahon K.D."/>
            <person name="Konstantinidis K.T."/>
            <person name="Eloe-Fadrosh E.A."/>
            <person name="Kyrpides N.C."/>
            <person name="Woyke T."/>
        </authorList>
    </citation>
    <scope>NUCLEOTIDE SEQUENCE</scope>
    <source>
        <strain evidence="4">GVMAG-M-3300023179-132</strain>
    </source>
</reference>
<evidence type="ECO:0000256" key="1">
    <source>
        <dbReference type="ARBA" id="ARBA00022540"/>
    </source>
</evidence>
<dbReference type="InterPro" id="IPR023398">
    <property type="entry name" value="TIF_eIF4e-like"/>
</dbReference>
<dbReference type="Gene3D" id="3.30.760.10">
    <property type="entry name" value="RNA Cap, Translation Initiation Factor Eif4e"/>
    <property type="match status" value="1"/>
</dbReference>
<dbReference type="PANTHER" id="PTHR11960">
    <property type="entry name" value="EUKARYOTIC TRANSLATION INITIATION FACTOR 4E RELATED"/>
    <property type="match status" value="1"/>
</dbReference>
<sequence>MTDTPSVVPDEMHYLSDKWTLWAHLPHDTNWGLESYIKIFTFGTAEETIAVTETMPSVLVENCMLFLMRDGIKPMWEDPRNKNGGCFSYKITNKNVYKVWKELSYVVVGGSISKQQNYVKNVTGVTISPKKNFCIIKIWLSDCSNQNPDVVTSELKGLSSHGCLFKKHTPEY</sequence>